<dbReference type="EMBL" id="CTRI01000002">
    <property type="protein sequence ID" value="CQR26924.1"/>
    <property type="molecule type" value="Genomic_DNA"/>
</dbReference>
<evidence type="ECO:0000256" key="1">
    <source>
        <dbReference type="SAM" id="MobiDB-lite"/>
    </source>
</evidence>
<accession>A0ABM9T0I0</accession>
<sequence>MKPRSLPGGQRSRRQRAPREPEVLTIRPGDANHSFTLNLDFFRPRPRLAVLLGIAKPSRLIQAPPASARGALFC</sequence>
<evidence type="ECO:0000313" key="2">
    <source>
        <dbReference type="EMBL" id="CQR26924.1"/>
    </source>
</evidence>
<protein>
    <submittedName>
        <fullName evidence="2">Uncharacterized protein</fullName>
    </submittedName>
</protein>
<gene>
    <name evidence="2" type="ORF">THICB1_100362</name>
</gene>
<reference evidence="2 3" key="1">
    <citation type="submission" date="2015-03" db="EMBL/GenBank/DDBJ databases">
        <authorList>
            <person name="Regsiter A."/>
            <person name="william w."/>
        </authorList>
    </citation>
    <scope>NUCLEOTIDE SEQUENCE [LARGE SCALE GENOMIC DNA]</scope>
    <source>
        <strain evidence="2 3">CB1</strain>
    </source>
</reference>
<comment type="caution">
    <text evidence="2">The sequence shown here is derived from an EMBL/GenBank/DDBJ whole genome shotgun (WGS) entry which is preliminary data.</text>
</comment>
<organism evidence="2 3">
    <name type="scientific">Thiomonas arsenitoxydans (strain DSM 22701 / CIP 110005 / 3As)</name>
    <dbReference type="NCBI Taxonomy" id="426114"/>
    <lineage>
        <taxon>Bacteria</taxon>
        <taxon>Pseudomonadati</taxon>
        <taxon>Pseudomonadota</taxon>
        <taxon>Betaproteobacteria</taxon>
        <taxon>Burkholderiales</taxon>
        <taxon>Thiomonas</taxon>
    </lineage>
</organism>
<proteinExistence type="predicted"/>
<keyword evidence="3" id="KW-1185">Reference proteome</keyword>
<feature type="region of interest" description="Disordered" evidence="1">
    <location>
        <begin position="1"/>
        <end position="26"/>
    </location>
</feature>
<dbReference type="Proteomes" id="UP000078599">
    <property type="component" value="Unassembled WGS sequence"/>
</dbReference>
<name>A0ABM9T0I0_THIA3</name>
<evidence type="ECO:0000313" key="3">
    <source>
        <dbReference type="Proteomes" id="UP000078599"/>
    </source>
</evidence>